<keyword evidence="2" id="KW-1185">Reference proteome</keyword>
<gene>
    <name evidence="1" type="ORF">IW16_03565</name>
</gene>
<accession>A0ABR4USY4</accession>
<name>A0ABR4USY4_9FLAO</name>
<evidence type="ECO:0000313" key="1">
    <source>
        <dbReference type="EMBL" id="KFF28302.1"/>
    </source>
</evidence>
<organism evidence="1 2">
    <name type="scientific">Chryseobacterium vrystaatense</name>
    <dbReference type="NCBI Taxonomy" id="307480"/>
    <lineage>
        <taxon>Bacteria</taxon>
        <taxon>Pseudomonadati</taxon>
        <taxon>Bacteroidota</taxon>
        <taxon>Flavobacteriia</taxon>
        <taxon>Flavobacteriales</taxon>
        <taxon>Weeksellaceae</taxon>
        <taxon>Chryseobacterium group</taxon>
        <taxon>Chryseobacterium</taxon>
    </lineage>
</organism>
<proteinExistence type="predicted"/>
<protein>
    <submittedName>
        <fullName evidence="1">Uncharacterized protein</fullName>
    </submittedName>
</protein>
<dbReference type="Proteomes" id="UP000028719">
    <property type="component" value="Unassembled WGS sequence"/>
</dbReference>
<reference evidence="1 2" key="1">
    <citation type="submission" date="2014-07" db="EMBL/GenBank/DDBJ databases">
        <title>Genome of Chryseobacterium vrystaatense LMG 22846.</title>
        <authorList>
            <person name="Pipes S.E."/>
            <person name="Stropko S.J."/>
            <person name="Newman J.D."/>
        </authorList>
    </citation>
    <scope>NUCLEOTIDE SEQUENCE [LARGE SCALE GENOMIC DNA]</scope>
    <source>
        <strain evidence="1 2">LMG 22846</strain>
    </source>
</reference>
<comment type="caution">
    <text evidence="1">The sequence shown here is derived from an EMBL/GenBank/DDBJ whole genome shotgun (WGS) entry which is preliminary data.</text>
</comment>
<sequence length="73" mass="8825">MVSKNSKKRHNQKTRKNEKLIFLSAFTKIQDMVKKYHAKKIDPIENIPSVFTEKKYLQKTNYIHMFLTNLEIR</sequence>
<dbReference type="EMBL" id="JPRI01000001">
    <property type="protein sequence ID" value="KFF28302.1"/>
    <property type="molecule type" value="Genomic_DNA"/>
</dbReference>
<evidence type="ECO:0000313" key="2">
    <source>
        <dbReference type="Proteomes" id="UP000028719"/>
    </source>
</evidence>